<proteinExistence type="predicted"/>
<accession>A0A392QSL8</accession>
<reference evidence="1 2" key="1">
    <citation type="journal article" date="2018" name="Front. Plant Sci.">
        <title>Red Clover (Trifolium pratense) and Zigzag Clover (T. medium) - A Picture of Genomic Similarities and Differences.</title>
        <authorList>
            <person name="Dluhosova J."/>
            <person name="Istvanek J."/>
            <person name="Nedelnik J."/>
            <person name="Repkova J."/>
        </authorList>
    </citation>
    <scope>NUCLEOTIDE SEQUENCE [LARGE SCALE GENOMIC DNA]</scope>
    <source>
        <strain evidence="2">cv. 10/8</strain>
        <tissue evidence="1">Leaf</tissue>
    </source>
</reference>
<sequence>MGSLIATDDSFPCTATIILTVPSRQKRSVIHDQACLQFEESMSLFLYATNMFYSNSTTIAGQKKLQMQQHKDYFN</sequence>
<evidence type="ECO:0000313" key="2">
    <source>
        <dbReference type="Proteomes" id="UP000265520"/>
    </source>
</evidence>
<comment type="caution">
    <text evidence="1">The sequence shown here is derived from an EMBL/GenBank/DDBJ whole genome shotgun (WGS) entry which is preliminary data.</text>
</comment>
<dbReference type="EMBL" id="LXQA010154339">
    <property type="protein sequence ID" value="MCI26610.1"/>
    <property type="molecule type" value="Genomic_DNA"/>
</dbReference>
<keyword evidence="2" id="KW-1185">Reference proteome</keyword>
<evidence type="ECO:0000313" key="1">
    <source>
        <dbReference type="EMBL" id="MCI26610.1"/>
    </source>
</evidence>
<organism evidence="1 2">
    <name type="scientific">Trifolium medium</name>
    <dbReference type="NCBI Taxonomy" id="97028"/>
    <lineage>
        <taxon>Eukaryota</taxon>
        <taxon>Viridiplantae</taxon>
        <taxon>Streptophyta</taxon>
        <taxon>Embryophyta</taxon>
        <taxon>Tracheophyta</taxon>
        <taxon>Spermatophyta</taxon>
        <taxon>Magnoliopsida</taxon>
        <taxon>eudicotyledons</taxon>
        <taxon>Gunneridae</taxon>
        <taxon>Pentapetalae</taxon>
        <taxon>rosids</taxon>
        <taxon>fabids</taxon>
        <taxon>Fabales</taxon>
        <taxon>Fabaceae</taxon>
        <taxon>Papilionoideae</taxon>
        <taxon>50 kb inversion clade</taxon>
        <taxon>NPAAA clade</taxon>
        <taxon>Hologalegina</taxon>
        <taxon>IRL clade</taxon>
        <taxon>Trifolieae</taxon>
        <taxon>Trifolium</taxon>
    </lineage>
</organism>
<protein>
    <submittedName>
        <fullName evidence="1">Uncharacterized protein</fullName>
    </submittedName>
</protein>
<name>A0A392QSL8_9FABA</name>
<dbReference type="Proteomes" id="UP000265520">
    <property type="component" value="Unassembled WGS sequence"/>
</dbReference>
<dbReference type="AlphaFoldDB" id="A0A392QSL8"/>